<reference evidence="1" key="1">
    <citation type="submission" date="2023-10" db="EMBL/GenBank/DDBJ databases">
        <title>Genome assemblies of two species of porcelain crab, Petrolisthes cinctipes and Petrolisthes manimaculis (Anomura: Porcellanidae).</title>
        <authorList>
            <person name="Angst P."/>
        </authorList>
    </citation>
    <scope>NUCLEOTIDE SEQUENCE</scope>
    <source>
        <strain evidence="1">PB745_01</strain>
        <tissue evidence="1">Gill</tissue>
    </source>
</reference>
<sequence length="144" mass="16286">MAMLWQTVQADTWKNNTCRCDENDVRLEVTSPCHPHLSVGWLSTIYIVISSQFATLTLLSSPVSTLHSSPVSTLPSSPVSTLHSHYSHLHSVRYTHLHSVRYTHLYSVRYTHLQSVRYSHITLISSKCALTPNCSVFVVMDVMD</sequence>
<keyword evidence="2" id="KW-1185">Reference proteome</keyword>
<dbReference type="Proteomes" id="UP001286313">
    <property type="component" value="Unassembled WGS sequence"/>
</dbReference>
<comment type="caution">
    <text evidence="1">The sequence shown here is derived from an EMBL/GenBank/DDBJ whole genome shotgun (WGS) entry which is preliminary data.</text>
</comment>
<evidence type="ECO:0000313" key="2">
    <source>
        <dbReference type="Proteomes" id="UP001286313"/>
    </source>
</evidence>
<protein>
    <submittedName>
        <fullName evidence="1">Uncharacterized protein</fullName>
    </submittedName>
</protein>
<dbReference type="AlphaFoldDB" id="A0AAE1FN20"/>
<organism evidence="1 2">
    <name type="scientific">Petrolisthes cinctipes</name>
    <name type="common">Flat porcelain crab</name>
    <dbReference type="NCBI Taxonomy" id="88211"/>
    <lineage>
        <taxon>Eukaryota</taxon>
        <taxon>Metazoa</taxon>
        <taxon>Ecdysozoa</taxon>
        <taxon>Arthropoda</taxon>
        <taxon>Crustacea</taxon>
        <taxon>Multicrustacea</taxon>
        <taxon>Malacostraca</taxon>
        <taxon>Eumalacostraca</taxon>
        <taxon>Eucarida</taxon>
        <taxon>Decapoda</taxon>
        <taxon>Pleocyemata</taxon>
        <taxon>Anomura</taxon>
        <taxon>Galatheoidea</taxon>
        <taxon>Porcellanidae</taxon>
        <taxon>Petrolisthes</taxon>
    </lineage>
</organism>
<evidence type="ECO:0000313" key="1">
    <source>
        <dbReference type="EMBL" id="KAK3876776.1"/>
    </source>
</evidence>
<accession>A0AAE1FN20</accession>
<dbReference type="EMBL" id="JAWQEG010001776">
    <property type="protein sequence ID" value="KAK3876776.1"/>
    <property type="molecule type" value="Genomic_DNA"/>
</dbReference>
<gene>
    <name evidence="1" type="ORF">Pcinc_018453</name>
</gene>
<proteinExistence type="predicted"/>
<name>A0AAE1FN20_PETCI</name>